<dbReference type="PROSITE" id="PS52004">
    <property type="entry name" value="KS3_2"/>
    <property type="match status" value="1"/>
</dbReference>
<dbReference type="EMBL" id="JXJN01020460">
    <property type="status" value="NOT_ANNOTATED_CDS"/>
    <property type="molecule type" value="Genomic_DNA"/>
</dbReference>
<evidence type="ECO:0000256" key="4">
    <source>
        <dbReference type="RuleBase" id="RU003694"/>
    </source>
</evidence>
<dbReference type="PANTHER" id="PTHR11712:SF336">
    <property type="entry name" value="3-OXOACYL-[ACYL-CARRIER-PROTEIN] SYNTHASE, MITOCHONDRIAL"/>
    <property type="match status" value="1"/>
</dbReference>
<dbReference type="EMBL" id="JXJN01020461">
    <property type="status" value="NOT_ANNOTATED_CDS"/>
    <property type="molecule type" value="Genomic_DNA"/>
</dbReference>
<keyword evidence="3 4" id="KW-0808">Transferase</keyword>
<dbReference type="InterPro" id="IPR014031">
    <property type="entry name" value="Ketoacyl_synth_C"/>
</dbReference>
<organism evidence="6 7">
    <name type="scientific">Glossina palpalis gambiensis</name>
    <dbReference type="NCBI Taxonomy" id="67801"/>
    <lineage>
        <taxon>Eukaryota</taxon>
        <taxon>Metazoa</taxon>
        <taxon>Ecdysozoa</taxon>
        <taxon>Arthropoda</taxon>
        <taxon>Hexapoda</taxon>
        <taxon>Insecta</taxon>
        <taxon>Pterygota</taxon>
        <taxon>Neoptera</taxon>
        <taxon>Endopterygota</taxon>
        <taxon>Diptera</taxon>
        <taxon>Brachycera</taxon>
        <taxon>Muscomorpha</taxon>
        <taxon>Hippoboscoidea</taxon>
        <taxon>Glossinidae</taxon>
        <taxon>Glossina</taxon>
    </lineage>
</organism>
<dbReference type="InterPro" id="IPR014030">
    <property type="entry name" value="Ketoacyl_synth_N"/>
</dbReference>
<dbReference type="STRING" id="67801.A0A1B0BU31"/>
<dbReference type="EC" id="2.3.1.41" evidence="2"/>
<dbReference type="InterPro" id="IPR000794">
    <property type="entry name" value="Beta-ketoacyl_synthase"/>
</dbReference>
<dbReference type="SUPFAM" id="SSF53901">
    <property type="entry name" value="Thiolase-like"/>
    <property type="match status" value="2"/>
</dbReference>
<feature type="domain" description="Ketosynthase family 3 (KS3)" evidence="5">
    <location>
        <begin position="1"/>
        <end position="447"/>
    </location>
</feature>
<dbReference type="EMBL" id="JXJN01020459">
    <property type="status" value="NOT_ANNOTATED_CDS"/>
    <property type="molecule type" value="Genomic_DNA"/>
</dbReference>
<evidence type="ECO:0000313" key="7">
    <source>
        <dbReference type="Proteomes" id="UP000092460"/>
    </source>
</evidence>
<name>A0A1B0BU31_9MUSC</name>
<dbReference type="AlphaFoldDB" id="A0A1B0BU31"/>
<evidence type="ECO:0000256" key="3">
    <source>
        <dbReference type="ARBA" id="ARBA00022679"/>
    </source>
</evidence>
<reference evidence="7" key="1">
    <citation type="submission" date="2015-01" db="EMBL/GenBank/DDBJ databases">
        <authorList>
            <person name="Aksoy S."/>
            <person name="Warren W."/>
            <person name="Wilson R.K."/>
        </authorList>
    </citation>
    <scope>NUCLEOTIDE SEQUENCE [LARGE SCALE GENOMIC DNA]</scope>
    <source>
        <strain evidence="7">IAEA</strain>
    </source>
</reference>
<dbReference type="VEuPathDB" id="VectorBase:GPPI040550"/>
<dbReference type="GO" id="GO:0006633">
    <property type="term" value="P:fatty acid biosynthetic process"/>
    <property type="evidence" value="ECO:0007669"/>
    <property type="project" value="TreeGrafter"/>
</dbReference>
<sequence length="480" mass="53999">MDANSDDFLGFDNTEKMDQRSLPHLEETIDETIDGMTMKLIAKITDELILEMVWETLMETTGEQTTVGMRSLATLGIVDMASIDYSSYEGEGPSTSAQAAARRLRKRHHEVQLQPADEHVVQEEHVMEMRADDHTHIHNIKLCYLEIGWKAAQSFRDLHELFSKGTIRGRSGRGRPSDFDDQALLATLERDESLATRMLDDVGHSTIVRRVKALKKQMMTTLRKDEDKVYSHATGDAMHFIRNSNADIMLAGSGESCIDPLSIAGFCRIRALSTAFNEIPSQTSRPFDKNRDGFVMGEGAAILLLKELEHALQRKANILGEILGYELVTPIISLKKDGHIAKDDVTYVNAHATSTPAGDRFEAQTIHKVFGDHVNKIRVSSTKGHHGHLLGPSGNLDFNKSSRRSQNTTFVKYRRIRGDANQEITFKEAIECSQGRRNYQQKWILSVKGENERWPSSTYDLHKYSALNLQGIEENEMSPG</sequence>
<dbReference type="Proteomes" id="UP000092460">
    <property type="component" value="Unassembled WGS sequence"/>
</dbReference>
<dbReference type="Pfam" id="PF02801">
    <property type="entry name" value="Ketoacyl-synt_C"/>
    <property type="match status" value="1"/>
</dbReference>
<dbReference type="InterPro" id="IPR020841">
    <property type="entry name" value="PKS_Beta-ketoAc_synthase_dom"/>
</dbReference>
<accession>A0A1B0BU31</accession>
<dbReference type="InterPro" id="IPR016039">
    <property type="entry name" value="Thiolase-like"/>
</dbReference>
<evidence type="ECO:0000259" key="5">
    <source>
        <dbReference type="PROSITE" id="PS52004"/>
    </source>
</evidence>
<keyword evidence="7" id="KW-1185">Reference proteome</keyword>
<dbReference type="Gene3D" id="3.40.47.10">
    <property type="match status" value="2"/>
</dbReference>
<proteinExistence type="inferred from homology"/>
<dbReference type="PANTHER" id="PTHR11712">
    <property type="entry name" value="POLYKETIDE SYNTHASE-RELATED"/>
    <property type="match status" value="1"/>
</dbReference>
<dbReference type="EnsemblMetazoa" id="GPPI040550-RA">
    <property type="protein sequence ID" value="GPPI040550-PA"/>
    <property type="gene ID" value="GPPI040550"/>
</dbReference>
<dbReference type="Pfam" id="PF00109">
    <property type="entry name" value="ketoacyl-synt"/>
    <property type="match status" value="1"/>
</dbReference>
<evidence type="ECO:0000313" key="6">
    <source>
        <dbReference type="EnsemblMetazoa" id="GPPI040550-PA"/>
    </source>
</evidence>
<dbReference type="SMART" id="SM00825">
    <property type="entry name" value="PKS_KS"/>
    <property type="match status" value="1"/>
</dbReference>
<evidence type="ECO:0000256" key="1">
    <source>
        <dbReference type="ARBA" id="ARBA00008467"/>
    </source>
</evidence>
<comment type="similarity">
    <text evidence="1 4">Belongs to the thiolase-like superfamily. Beta-ketoacyl-ACP synthases family.</text>
</comment>
<dbReference type="GO" id="GO:0005739">
    <property type="term" value="C:mitochondrion"/>
    <property type="evidence" value="ECO:0007669"/>
    <property type="project" value="TreeGrafter"/>
</dbReference>
<reference evidence="6" key="2">
    <citation type="submission" date="2020-05" db="UniProtKB">
        <authorList>
            <consortium name="EnsemblMetazoa"/>
        </authorList>
    </citation>
    <scope>IDENTIFICATION</scope>
    <source>
        <strain evidence="6">IAEA</strain>
    </source>
</reference>
<protein>
    <recommendedName>
        <fullName evidence="2">beta-ketoacyl-[acyl-carrier-protein] synthase I</fullName>
        <ecNumber evidence="2">2.3.1.41</ecNumber>
    </recommendedName>
</protein>
<evidence type="ECO:0000256" key="2">
    <source>
        <dbReference type="ARBA" id="ARBA00013191"/>
    </source>
</evidence>
<dbReference type="GO" id="GO:0004315">
    <property type="term" value="F:3-oxoacyl-[acyl-carrier-protein] synthase activity"/>
    <property type="evidence" value="ECO:0007669"/>
    <property type="project" value="UniProtKB-EC"/>
</dbReference>